<name>A0A2T0VW17_9RHOB</name>
<dbReference type="AlphaFoldDB" id="A0A2T0VW17"/>
<dbReference type="InterPro" id="IPR029058">
    <property type="entry name" value="AB_hydrolase_fold"/>
</dbReference>
<evidence type="ECO:0000313" key="3">
    <source>
        <dbReference type="Proteomes" id="UP000238007"/>
    </source>
</evidence>
<dbReference type="OrthoDB" id="9804723at2"/>
<evidence type="ECO:0000259" key="1">
    <source>
        <dbReference type="Pfam" id="PF12697"/>
    </source>
</evidence>
<dbReference type="PANTHER" id="PTHR43194">
    <property type="entry name" value="HYDROLASE ALPHA/BETA FOLD FAMILY"/>
    <property type="match status" value="1"/>
</dbReference>
<dbReference type="PRINTS" id="PR00111">
    <property type="entry name" value="ABHYDROLASE"/>
</dbReference>
<feature type="domain" description="AB hydrolase-1" evidence="1">
    <location>
        <begin position="21"/>
        <end position="251"/>
    </location>
</feature>
<dbReference type="PANTHER" id="PTHR43194:SF2">
    <property type="entry name" value="PEROXISOMAL MEMBRANE PROTEIN LPX1"/>
    <property type="match status" value="1"/>
</dbReference>
<dbReference type="RefSeq" id="WP_106358570.1">
    <property type="nucleotide sequence ID" value="NZ_PVTP01000010.1"/>
</dbReference>
<sequence length="257" mass="27474">MQNIMGHDIHADTVGEGSPALVLHCALGRSEAMVPLVQQLGYRTNLFDLPGHGQSGKWDGASDYQRLTTDVAGQLCDGPTHVIGHSFGATAALRLAVERPELVSRLTLIEPVYFVAAKGTNAHTEFAKGFRPFVAAMLRGEEDAAAKMFNEIWGGMPWDAMSDRRRQYLTDRIHLVVAGAAEIEEDAAGITSEQRLGAVELPVTLIRGGASQAVMADIHATLAARLPNATDHVVPGAGHMLPMTHADQVAEIIRSAA</sequence>
<proteinExistence type="predicted"/>
<keyword evidence="3" id="KW-1185">Reference proteome</keyword>
<organism evidence="2 3">
    <name type="scientific">Yoonia maritima</name>
    <dbReference type="NCBI Taxonomy" id="1435347"/>
    <lineage>
        <taxon>Bacteria</taxon>
        <taxon>Pseudomonadati</taxon>
        <taxon>Pseudomonadota</taxon>
        <taxon>Alphaproteobacteria</taxon>
        <taxon>Rhodobacterales</taxon>
        <taxon>Paracoccaceae</taxon>
        <taxon>Yoonia</taxon>
    </lineage>
</organism>
<accession>A0A2T0VW17</accession>
<evidence type="ECO:0000313" key="2">
    <source>
        <dbReference type="EMBL" id="PRY76005.1"/>
    </source>
</evidence>
<dbReference type="SUPFAM" id="SSF53474">
    <property type="entry name" value="alpha/beta-Hydrolases"/>
    <property type="match status" value="1"/>
</dbReference>
<dbReference type="EMBL" id="PVTP01000010">
    <property type="protein sequence ID" value="PRY76005.1"/>
    <property type="molecule type" value="Genomic_DNA"/>
</dbReference>
<dbReference type="InterPro" id="IPR050228">
    <property type="entry name" value="Carboxylesterase_BioH"/>
</dbReference>
<dbReference type="InterPro" id="IPR000073">
    <property type="entry name" value="AB_hydrolase_1"/>
</dbReference>
<dbReference type="Gene3D" id="3.40.50.1820">
    <property type="entry name" value="alpha/beta hydrolase"/>
    <property type="match status" value="1"/>
</dbReference>
<dbReference type="Pfam" id="PF12697">
    <property type="entry name" value="Abhydrolase_6"/>
    <property type="match status" value="1"/>
</dbReference>
<protein>
    <submittedName>
        <fullName evidence="2">Pimeloyl-ACP methyl ester carboxylesterase</fullName>
    </submittedName>
</protein>
<dbReference type="Proteomes" id="UP000238007">
    <property type="component" value="Unassembled WGS sequence"/>
</dbReference>
<reference evidence="2 3" key="1">
    <citation type="submission" date="2018-03" db="EMBL/GenBank/DDBJ databases">
        <title>Genomic Encyclopedia of Archaeal and Bacterial Type Strains, Phase II (KMG-II): from individual species to whole genera.</title>
        <authorList>
            <person name="Goeker M."/>
        </authorList>
    </citation>
    <scope>NUCLEOTIDE SEQUENCE [LARGE SCALE GENOMIC DNA]</scope>
    <source>
        <strain evidence="2 3">DSM 101533</strain>
    </source>
</reference>
<gene>
    <name evidence="2" type="ORF">CLV80_11091</name>
</gene>
<comment type="caution">
    <text evidence="2">The sequence shown here is derived from an EMBL/GenBank/DDBJ whole genome shotgun (WGS) entry which is preliminary data.</text>
</comment>